<reference evidence="7 8" key="2">
    <citation type="submission" date="2016-10" db="EMBL/GenBank/DDBJ databases">
        <title>Evaluation of Human, Veterinary and Environmental Mycobacterium chelonae Isolates by Core Genome Phylogenomic Analysis, Targeted Gene Comparison, and Anti-microbial Susceptibility Patterns: A Tale of Mistaken Identities.</title>
        <authorList>
            <person name="Fogelson S.B."/>
            <person name="Camus A.C."/>
            <person name="Lorenz W."/>
            <person name="Vasireddy R."/>
            <person name="Vasireddy S."/>
            <person name="Smith T."/>
            <person name="Brown-Elliott B.A."/>
            <person name="Wallace R.J.Jr."/>
            <person name="Hasan N.A."/>
            <person name="Reischl U."/>
            <person name="Sanchez S."/>
        </authorList>
    </citation>
    <scope>NUCLEOTIDE SEQUENCE [LARGE SCALE GENOMIC DNA]</scope>
    <source>
        <strain evidence="4 8">15515</strain>
        <strain evidence="5 7">15518</strain>
    </source>
</reference>
<dbReference type="Proteomes" id="UP000179441">
    <property type="component" value="Unassembled WGS sequence"/>
</dbReference>
<dbReference type="EMBL" id="CP041150">
    <property type="protein sequence ID" value="QDF70406.1"/>
    <property type="molecule type" value="Genomic_DNA"/>
</dbReference>
<dbReference type="Proteomes" id="UP000317728">
    <property type="component" value="Chromosome"/>
</dbReference>
<dbReference type="Proteomes" id="UP000180043">
    <property type="component" value="Unassembled WGS sequence"/>
</dbReference>
<dbReference type="RefSeq" id="WP_030095453.1">
    <property type="nucleotide sequence ID" value="NZ_CP010946.1"/>
</dbReference>
<dbReference type="EMBL" id="MLHW01000001">
    <property type="protein sequence ID" value="OHT54892.1"/>
    <property type="molecule type" value="Genomic_DNA"/>
</dbReference>
<evidence type="ECO:0000313" key="3">
    <source>
        <dbReference type="EMBL" id="OHT54892.1"/>
    </source>
</evidence>
<reference evidence="3 9" key="1">
    <citation type="submission" date="2016-10" db="EMBL/GenBank/DDBJ databases">
        <title>Evaluation of Human, Animal and Environmental Mycobacterium chelonae Isolates by Core Genome Phylogenomic Analysis, Targeted Gene Comparison, and Anti-microbial Susceptibility Patterns: A Tale of Mistaken Identities.</title>
        <authorList>
            <person name="Fogelson S.B."/>
            <person name="Camus A.C."/>
            <person name="Lorenz W."/>
            <person name="Vasireddy R."/>
            <person name="Vasireddy S."/>
            <person name="Smith T."/>
            <person name="Brown-Elliott B.A."/>
            <person name="Wallace R.J.Jr."/>
            <person name="Hasan N.A."/>
            <person name="Reischl U."/>
            <person name="Sanchez S."/>
        </authorList>
    </citation>
    <scope>NUCLEOTIDE SEQUENCE [LARGE SCALE GENOMIC DNA]</scope>
    <source>
        <strain evidence="3 9">42895</strain>
    </source>
</reference>
<dbReference type="HOGENOM" id="CLU_088216_0_0_11"/>
<evidence type="ECO:0000313" key="8">
    <source>
        <dbReference type="Proteomes" id="UP000180043"/>
    </source>
</evidence>
<evidence type="ECO:0000313" key="5">
    <source>
        <dbReference type="EMBL" id="OHU77372.1"/>
    </source>
</evidence>
<reference evidence="6 10" key="3">
    <citation type="submission" date="2019-06" db="EMBL/GenBank/DDBJ databases">
        <title>Whole geneome sequnce of Mycobacteroides chelonae M77 isolated from bovine milk from Meghalaya, India.</title>
        <authorList>
            <person name="Vise E."/>
            <person name="Das S."/>
            <person name="Garg A."/>
            <person name="Ghatak S."/>
            <person name="Shakuntala I."/>
            <person name="Milton A.A.P."/>
            <person name="Karam A."/>
            <person name="Sanjukta R."/>
            <person name="Puro K."/>
            <person name="Sen A."/>
        </authorList>
    </citation>
    <scope>NUCLEOTIDE SEQUENCE [LARGE SCALE GENOMIC DNA]</scope>
    <source>
        <strain evidence="6 10">M77</strain>
    </source>
</reference>
<proteinExistence type="predicted"/>
<dbReference type="EMBL" id="MLIQ01000011">
    <property type="protein sequence ID" value="OHU59629.1"/>
    <property type="molecule type" value="Genomic_DNA"/>
</dbReference>
<dbReference type="InterPro" id="IPR058487">
    <property type="entry name" value="DUF8174"/>
</dbReference>
<evidence type="ECO:0000313" key="7">
    <source>
        <dbReference type="Proteomes" id="UP000179441"/>
    </source>
</evidence>
<dbReference type="EMBL" id="MLIS01000001">
    <property type="protein sequence ID" value="OHU77372.1"/>
    <property type="molecule type" value="Genomic_DNA"/>
</dbReference>
<keyword evidence="1" id="KW-0472">Membrane</keyword>
<evidence type="ECO:0000259" key="2">
    <source>
        <dbReference type="Pfam" id="PF26525"/>
    </source>
</evidence>
<evidence type="ECO:0000313" key="4">
    <source>
        <dbReference type="EMBL" id="OHU59629.1"/>
    </source>
</evidence>
<keyword evidence="7" id="KW-1185">Reference proteome</keyword>
<evidence type="ECO:0000256" key="1">
    <source>
        <dbReference type="SAM" id="Phobius"/>
    </source>
</evidence>
<dbReference type="GeneID" id="31679540"/>
<dbReference type="AlphaFoldDB" id="A0A0E3TQM3"/>
<feature type="domain" description="DUF8174" evidence="2">
    <location>
        <begin position="60"/>
        <end position="175"/>
    </location>
</feature>
<feature type="transmembrane region" description="Helical" evidence="1">
    <location>
        <begin position="33"/>
        <end position="53"/>
    </location>
</feature>
<evidence type="ECO:0000313" key="9">
    <source>
        <dbReference type="Proteomes" id="UP000180113"/>
    </source>
</evidence>
<keyword evidence="1" id="KW-0812">Transmembrane</keyword>
<protein>
    <recommendedName>
        <fullName evidence="2">DUF8174 domain-containing protein</fullName>
    </recommendedName>
</protein>
<dbReference type="Pfam" id="PF26525">
    <property type="entry name" value="DUF8174"/>
    <property type="match status" value="1"/>
</dbReference>
<dbReference type="OrthoDB" id="4761684at2"/>
<dbReference type="Proteomes" id="UP000180113">
    <property type="component" value="Unassembled WGS sequence"/>
</dbReference>
<accession>A0A0E3TQM3</accession>
<evidence type="ECO:0000313" key="6">
    <source>
        <dbReference type="EMBL" id="QDF70406.1"/>
    </source>
</evidence>
<dbReference type="PATRIC" id="fig|1774.35.peg.1953"/>
<evidence type="ECO:0000313" key="10">
    <source>
        <dbReference type="Proteomes" id="UP000317728"/>
    </source>
</evidence>
<organism evidence="5 7">
    <name type="scientific">Mycobacteroides chelonae</name>
    <name type="common">Mycobacterium chelonae</name>
    <dbReference type="NCBI Taxonomy" id="1774"/>
    <lineage>
        <taxon>Bacteria</taxon>
        <taxon>Bacillati</taxon>
        <taxon>Actinomycetota</taxon>
        <taxon>Actinomycetes</taxon>
        <taxon>Mycobacteriales</taxon>
        <taxon>Mycobacteriaceae</taxon>
        <taxon>Mycobacteroides</taxon>
    </lineage>
</organism>
<name>A0A0E3TQM3_MYCCH</name>
<sequence>MAEPGYSTVPYPGLPPMPPPVDYPDRKRKVPGWLAPAAVVAALVVLALLLGFLTKNSGVSHRPSEAKIEQTIQGYLDAMAKLDIVTLARNAGCGLYDAVRDKDTDDTIVRANAQQFVNTFGTATVKSIDKIVYFSEYQLKVLFTATSQKRKDAPQGQAELLINDGKIYVCSAYMRGSNAF</sequence>
<gene>
    <name evidence="3" type="ORF">BKG62_01440</name>
    <name evidence="4" type="ORF">BKG82_03440</name>
    <name evidence="5" type="ORF">BKG84_02100</name>
    <name evidence="6" type="ORF">FJK96_09750</name>
</gene>
<keyword evidence="1" id="KW-1133">Transmembrane helix</keyword>